<feature type="signal peptide" evidence="2">
    <location>
        <begin position="1"/>
        <end position="18"/>
    </location>
</feature>
<dbReference type="AlphaFoldDB" id="A0A2T5PDH4"/>
<comment type="caution">
    <text evidence="4">The sequence shown here is derived from an EMBL/GenBank/DDBJ whole genome shotgun (WGS) entry which is preliminary data.</text>
</comment>
<gene>
    <name evidence="4" type="ORF">DBO85_03670</name>
</gene>
<dbReference type="OrthoDB" id="369213at2"/>
<proteinExistence type="inferred from homology"/>
<dbReference type="PROSITE" id="PS51257">
    <property type="entry name" value="PROKAR_LIPOPROTEIN"/>
    <property type="match status" value="1"/>
</dbReference>
<dbReference type="InterPro" id="IPR013990">
    <property type="entry name" value="WHy-dom"/>
</dbReference>
<dbReference type="PANTHER" id="PTHR31459">
    <property type="match status" value="1"/>
</dbReference>
<dbReference type="PANTHER" id="PTHR31459:SF2">
    <property type="entry name" value="OS03G0843300 PROTEIN"/>
    <property type="match status" value="1"/>
</dbReference>
<dbReference type="Gene3D" id="2.60.40.1820">
    <property type="match status" value="1"/>
</dbReference>
<organism evidence="4 5">
    <name type="scientific">Pseudomonas mangrovi</name>
    <dbReference type="NCBI Taxonomy" id="2161748"/>
    <lineage>
        <taxon>Bacteria</taxon>
        <taxon>Pseudomonadati</taxon>
        <taxon>Pseudomonadota</taxon>
        <taxon>Gammaproteobacteria</taxon>
        <taxon>Pseudomonadales</taxon>
        <taxon>Pseudomonadaceae</taxon>
        <taxon>Pseudomonas</taxon>
    </lineage>
</organism>
<dbReference type="Proteomes" id="UP000244064">
    <property type="component" value="Unassembled WGS sequence"/>
</dbReference>
<name>A0A2T5PDH4_9PSED</name>
<feature type="domain" description="Water stress and hypersensitive response" evidence="3">
    <location>
        <begin position="33"/>
        <end position="152"/>
    </location>
</feature>
<evidence type="ECO:0000313" key="5">
    <source>
        <dbReference type="Proteomes" id="UP000244064"/>
    </source>
</evidence>
<evidence type="ECO:0000313" key="4">
    <source>
        <dbReference type="EMBL" id="PTU75782.1"/>
    </source>
</evidence>
<comment type="similarity">
    <text evidence="1">Belongs to the LEA type 2 family.</text>
</comment>
<evidence type="ECO:0000256" key="1">
    <source>
        <dbReference type="ARBA" id="ARBA00005960"/>
    </source>
</evidence>
<dbReference type="Pfam" id="PF03168">
    <property type="entry name" value="LEA_2"/>
    <property type="match status" value="1"/>
</dbReference>
<dbReference type="GO" id="GO:0009269">
    <property type="term" value="P:response to desiccation"/>
    <property type="evidence" value="ECO:0007669"/>
    <property type="project" value="InterPro"/>
</dbReference>
<dbReference type="InterPro" id="IPR045043">
    <property type="entry name" value="Lea14-like"/>
</dbReference>
<reference evidence="4 5" key="1">
    <citation type="submission" date="2018-04" db="EMBL/GenBank/DDBJ databases">
        <title>Pseudomonas sp. nov., isolated from mangrove soil.</title>
        <authorList>
            <person name="Chen C."/>
        </authorList>
    </citation>
    <scope>NUCLEOTIDE SEQUENCE [LARGE SCALE GENOMIC DNA]</scope>
    <source>
        <strain evidence="4 5">TC-11</strain>
    </source>
</reference>
<feature type="chain" id="PRO_5015698187" description="Water stress and hypersensitive response domain-containing protein" evidence="2">
    <location>
        <begin position="19"/>
        <end position="159"/>
    </location>
</feature>
<evidence type="ECO:0000259" key="3">
    <source>
        <dbReference type="SMART" id="SM00769"/>
    </source>
</evidence>
<dbReference type="SUPFAM" id="SSF117070">
    <property type="entry name" value="LEA14-like"/>
    <property type="match status" value="1"/>
</dbReference>
<dbReference type="SMART" id="SM00769">
    <property type="entry name" value="WHy"/>
    <property type="match status" value="1"/>
</dbReference>
<protein>
    <recommendedName>
        <fullName evidence="3">Water stress and hypersensitive response domain-containing protein</fullName>
    </recommendedName>
</protein>
<accession>A0A2T5PDH4</accession>
<evidence type="ECO:0000256" key="2">
    <source>
        <dbReference type="SAM" id="SignalP"/>
    </source>
</evidence>
<sequence>MTRIIRLTLSLILLSSLAGCSTWFTGQFDDPEIELVKIEVERARLTDQLFHLTFRIDNPNPVSVPVRGMVYSVHLNGMKLADGESSDWFTVPAHSRHTFKVPVRTNLWRHLKKVVRMLEKPDRPISYQLQAEIKTGLLFGRKVQLLRNGEIIPGDYIPE</sequence>
<keyword evidence="5" id="KW-1185">Reference proteome</keyword>
<dbReference type="InterPro" id="IPR004864">
    <property type="entry name" value="LEA_2"/>
</dbReference>
<keyword evidence="2" id="KW-0732">Signal</keyword>
<dbReference type="EMBL" id="QASN01000006">
    <property type="protein sequence ID" value="PTU75782.1"/>
    <property type="molecule type" value="Genomic_DNA"/>
</dbReference>
<dbReference type="RefSeq" id="WP_108105349.1">
    <property type="nucleotide sequence ID" value="NZ_QASN01000006.1"/>
</dbReference>